<dbReference type="NCBIfam" id="TIGR00026">
    <property type="entry name" value="hi_GC_TIGR00026"/>
    <property type="match status" value="1"/>
</dbReference>
<proteinExistence type="predicted"/>
<reference evidence="2" key="1">
    <citation type="journal article" date="2020" name="mSystems">
        <title>Genome- and Community-Level Interaction Insights into Carbon Utilization and Element Cycling Functions of Hydrothermarchaeota in Hydrothermal Sediment.</title>
        <authorList>
            <person name="Zhou Z."/>
            <person name="Liu Y."/>
            <person name="Xu W."/>
            <person name="Pan J."/>
            <person name="Luo Z.H."/>
            <person name="Li M."/>
        </authorList>
    </citation>
    <scope>NUCLEOTIDE SEQUENCE [LARGE SCALE GENOMIC DNA]</scope>
    <source>
        <strain evidence="2">SpSt-210</strain>
    </source>
</reference>
<comment type="caution">
    <text evidence="2">The sequence shown here is derived from an EMBL/GenBank/DDBJ whole genome shotgun (WGS) entry which is preliminary data.</text>
</comment>
<dbReference type="EMBL" id="DSIY01000222">
    <property type="protein sequence ID" value="HEG91664.1"/>
    <property type="molecule type" value="Genomic_DNA"/>
</dbReference>
<dbReference type="AlphaFoldDB" id="A0A831TIJ4"/>
<feature type="region of interest" description="Disordered" evidence="1">
    <location>
        <begin position="134"/>
        <end position="153"/>
    </location>
</feature>
<name>A0A831TIJ4_9BACT</name>
<dbReference type="Gene3D" id="2.30.110.10">
    <property type="entry name" value="Electron Transport, Fmn-binding Protein, Chain A"/>
    <property type="match status" value="1"/>
</dbReference>
<feature type="compositionally biased region" description="Low complexity" evidence="1">
    <location>
        <begin position="135"/>
        <end position="144"/>
    </location>
</feature>
<sequence length="153" mass="16904">MLRLGLPVPHTYLLTVRGRKTGRLYTTPVTLVERGAQRWLVAPYGEVNWVRNARAAGHVTLSRGRRVEAVRIQEVTPEEAAAVLKEYLRQVPVVRPYFDVSPDDPFEDFVVEAPRHPVFRVVEPAVVETTAPCYASASPAPGAHPGDGEPRGT</sequence>
<accession>A0A831TIJ4</accession>
<dbReference type="Pfam" id="PF04075">
    <property type="entry name" value="F420H2_quin_red"/>
    <property type="match status" value="1"/>
</dbReference>
<evidence type="ECO:0000313" key="2">
    <source>
        <dbReference type="EMBL" id="HEG91664.1"/>
    </source>
</evidence>
<organism evidence="2">
    <name type="scientific">Thermorudis peleae</name>
    <dbReference type="NCBI Taxonomy" id="1382356"/>
    <lineage>
        <taxon>Bacteria</taxon>
        <taxon>Pseudomonadati</taxon>
        <taxon>Thermomicrobiota</taxon>
        <taxon>Thermomicrobia</taxon>
        <taxon>Thermomicrobia incertae sedis</taxon>
        <taxon>Thermorudis</taxon>
    </lineage>
</organism>
<dbReference type="InterPro" id="IPR004378">
    <property type="entry name" value="F420H2_quin_Rdtase"/>
</dbReference>
<protein>
    <submittedName>
        <fullName evidence="2">Nitroreductase family deazaflavin-dependent oxidoreductase</fullName>
    </submittedName>
</protein>
<evidence type="ECO:0000256" key="1">
    <source>
        <dbReference type="SAM" id="MobiDB-lite"/>
    </source>
</evidence>
<gene>
    <name evidence="2" type="ORF">ENP34_09545</name>
</gene>
<dbReference type="GO" id="GO:0016491">
    <property type="term" value="F:oxidoreductase activity"/>
    <property type="evidence" value="ECO:0007669"/>
    <property type="project" value="InterPro"/>
</dbReference>
<dbReference type="InterPro" id="IPR012349">
    <property type="entry name" value="Split_barrel_FMN-bd"/>
</dbReference>